<dbReference type="Proteomes" id="UP000492821">
    <property type="component" value="Unassembled WGS sequence"/>
</dbReference>
<organism evidence="2 3">
    <name type="scientific">Panagrellus redivivus</name>
    <name type="common">Microworm</name>
    <dbReference type="NCBI Taxonomy" id="6233"/>
    <lineage>
        <taxon>Eukaryota</taxon>
        <taxon>Metazoa</taxon>
        <taxon>Ecdysozoa</taxon>
        <taxon>Nematoda</taxon>
        <taxon>Chromadorea</taxon>
        <taxon>Rhabditida</taxon>
        <taxon>Tylenchina</taxon>
        <taxon>Panagrolaimomorpha</taxon>
        <taxon>Panagrolaimoidea</taxon>
        <taxon>Panagrolaimidae</taxon>
        <taxon>Panagrellus</taxon>
    </lineage>
</organism>
<sequence>MSFIAVSRAIVIVLVCCVVLSQCLNITTSAVKMNKKLTKQMTNLNSSIKTILGAPFLTQLVKVAASQDQTIRDTMAAVYNIPLTGFLCLATNYKGILAQIQSTSFTVTNIISALGSKCFLYKSSFGNIQTSANAMLTKFTTTLPPVCSSLPQSFQKLIMGCVDFVGNWAGATAPTPALTTQFKSLVTQFTSISEADKNATINLMPFLKPYLFKKGKLAPVLAKTLNLLAPCVNVLAIQNSAGLSPKVTNLAKGLTTPKMPVIAKWFIKGVNKLPITATIKSDSTVTNMANSVSKYGGSYGPGLINTASIQNGIIAALAGKYNIVL</sequence>
<evidence type="ECO:0000313" key="3">
    <source>
        <dbReference type="WBParaSite" id="Pan_g9644.t1"/>
    </source>
</evidence>
<reference evidence="3" key="2">
    <citation type="submission" date="2020-10" db="UniProtKB">
        <authorList>
            <consortium name="WormBaseParasite"/>
        </authorList>
    </citation>
    <scope>IDENTIFICATION</scope>
</reference>
<feature type="signal peptide" evidence="1">
    <location>
        <begin position="1"/>
        <end position="23"/>
    </location>
</feature>
<keyword evidence="2" id="KW-1185">Reference proteome</keyword>
<proteinExistence type="predicted"/>
<feature type="chain" id="PRO_5029001329" evidence="1">
    <location>
        <begin position="24"/>
        <end position="325"/>
    </location>
</feature>
<keyword evidence="1" id="KW-0732">Signal</keyword>
<reference evidence="2" key="1">
    <citation type="journal article" date="2013" name="Genetics">
        <title>The draft genome and transcriptome of Panagrellus redivivus are shaped by the harsh demands of a free-living lifestyle.</title>
        <authorList>
            <person name="Srinivasan J."/>
            <person name="Dillman A.R."/>
            <person name="Macchietto M.G."/>
            <person name="Heikkinen L."/>
            <person name="Lakso M."/>
            <person name="Fracchia K.M."/>
            <person name="Antoshechkin I."/>
            <person name="Mortazavi A."/>
            <person name="Wong G."/>
            <person name="Sternberg P.W."/>
        </authorList>
    </citation>
    <scope>NUCLEOTIDE SEQUENCE [LARGE SCALE GENOMIC DNA]</scope>
    <source>
        <strain evidence="2">MT8872</strain>
    </source>
</reference>
<protein>
    <submittedName>
        <fullName evidence="3">Secreted protein</fullName>
    </submittedName>
</protein>
<dbReference type="WBParaSite" id="Pan_g9644.t1">
    <property type="protein sequence ID" value="Pan_g9644.t1"/>
    <property type="gene ID" value="Pan_g9644"/>
</dbReference>
<accession>A0A7E4WDD1</accession>
<name>A0A7E4WDD1_PANRE</name>
<evidence type="ECO:0000256" key="1">
    <source>
        <dbReference type="SAM" id="SignalP"/>
    </source>
</evidence>
<evidence type="ECO:0000313" key="2">
    <source>
        <dbReference type="Proteomes" id="UP000492821"/>
    </source>
</evidence>
<dbReference type="AlphaFoldDB" id="A0A7E4WDD1"/>